<evidence type="ECO:0000313" key="6">
    <source>
        <dbReference type="Proteomes" id="UP000324585"/>
    </source>
</evidence>
<evidence type="ECO:0000256" key="3">
    <source>
        <dbReference type="ARBA" id="ARBA00023134"/>
    </source>
</evidence>
<keyword evidence="3" id="KW-0342">GTP-binding</keyword>
<proteinExistence type="inferred from homology"/>
<keyword evidence="6" id="KW-1185">Reference proteome</keyword>
<dbReference type="InterPro" id="IPR009019">
    <property type="entry name" value="KH_sf_prok-type"/>
</dbReference>
<dbReference type="Proteomes" id="UP000324585">
    <property type="component" value="Unassembled WGS sequence"/>
</dbReference>
<dbReference type="Gene3D" id="3.30.300.20">
    <property type="match status" value="1"/>
</dbReference>
<dbReference type="InterPro" id="IPR027417">
    <property type="entry name" value="P-loop_NTPase"/>
</dbReference>
<dbReference type="InterPro" id="IPR005662">
    <property type="entry name" value="GTPase_Era-like"/>
</dbReference>
<sequence length="410" mass="46299">MNRLQCMFTRRMTVMHRHRLEKLIAISRTQDAVRKLRQEQRGRQSDTLSSMGYAPCMMDLVRAEPQKVNASLKEKLGLPADVFHGMIDKWIEDNPKVDLTLPPRSATETPTISPTVRERARAKYGVLRTANVALVGAPNAGKSSLINALVDRRIAAVHRKRNTTQRKVTGCLTEAERQVVLFDTPGILYNAENYMALGWNAAFQADVCAAVIDASVGNVRRRSAIKSVVRKIVTRRNHDANGPTLLILTKMDIVNHRTFNEVVHEWTSELEFDAVFTVSTPKAIGVSELRAYLLKQCKEGDWLLNPNIPSGDPAVDVVNEAVHEQVLEFVHEELAYRVHTSNRHWTELPNGVLRIDQVLSVPDRRHIPILLGTDAAKVNRMRDRAQAILKDLFQREIMLNLHVQARNSSI</sequence>
<dbReference type="CDD" id="cd22534">
    <property type="entry name" value="KH-II_Era"/>
    <property type="match status" value="1"/>
</dbReference>
<dbReference type="PANTHER" id="PTHR42698">
    <property type="entry name" value="GTPASE ERA"/>
    <property type="match status" value="1"/>
</dbReference>
<gene>
    <name evidence="5" type="ORF">FVE85_2056</name>
</gene>
<dbReference type="InterPro" id="IPR006073">
    <property type="entry name" value="GTP-bd"/>
</dbReference>
<comment type="caution">
    <text evidence="5">The sequence shown here is derived from an EMBL/GenBank/DDBJ whole genome shotgun (WGS) entry which is preliminary data.</text>
</comment>
<dbReference type="EMBL" id="VRMN01000003">
    <property type="protein sequence ID" value="KAA8495901.1"/>
    <property type="molecule type" value="Genomic_DNA"/>
</dbReference>
<comment type="similarity">
    <text evidence="1">Belongs to the TRAFAC class TrmE-Era-EngA-EngB-Septin-like GTPase superfamily. Era GTPase family.</text>
</comment>
<organism evidence="5 6">
    <name type="scientific">Porphyridium purpureum</name>
    <name type="common">Red alga</name>
    <name type="synonym">Porphyridium cruentum</name>
    <dbReference type="NCBI Taxonomy" id="35688"/>
    <lineage>
        <taxon>Eukaryota</taxon>
        <taxon>Rhodophyta</taxon>
        <taxon>Bangiophyceae</taxon>
        <taxon>Porphyridiales</taxon>
        <taxon>Porphyridiaceae</taxon>
        <taxon>Porphyridium</taxon>
    </lineage>
</organism>
<reference evidence="6" key="1">
    <citation type="journal article" date="2019" name="Nat. Commun.">
        <title>Expansion of phycobilisome linker gene families in mesophilic red algae.</title>
        <authorList>
            <person name="Lee J."/>
            <person name="Kim D."/>
            <person name="Bhattacharya D."/>
            <person name="Yoon H.S."/>
        </authorList>
    </citation>
    <scope>NUCLEOTIDE SEQUENCE [LARGE SCALE GENOMIC DNA]</scope>
    <source>
        <strain evidence="6">CCMP 1328</strain>
    </source>
</reference>
<accession>A0A5J4YWH8</accession>
<evidence type="ECO:0000313" key="5">
    <source>
        <dbReference type="EMBL" id="KAA8495901.1"/>
    </source>
</evidence>
<dbReference type="InterPro" id="IPR015946">
    <property type="entry name" value="KH_dom-like_a/b"/>
</dbReference>
<dbReference type="SUPFAM" id="SSF54814">
    <property type="entry name" value="Prokaryotic type KH domain (KH-domain type II)"/>
    <property type="match status" value="1"/>
</dbReference>
<keyword evidence="2" id="KW-0547">Nucleotide-binding</keyword>
<dbReference type="SUPFAM" id="SSF52540">
    <property type="entry name" value="P-loop containing nucleoside triphosphate hydrolases"/>
    <property type="match status" value="1"/>
</dbReference>
<feature type="domain" description="G" evidence="4">
    <location>
        <begin position="131"/>
        <end position="250"/>
    </location>
</feature>
<dbReference type="PRINTS" id="PR00326">
    <property type="entry name" value="GTP1OBG"/>
</dbReference>
<evidence type="ECO:0000259" key="4">
    <source>
        <dbReference type="Pfam" id="PF01926"/>
    </source>
</evidence>
<dbReference type="Gene3D" id="3.40.50.300">
    <property type="entry name" value="P-loop containing nucleotide triphosphate hydrolases"/>
    <property type="match status" value="1"/>
</dbReference>
<dbReference type="OMA" id="YVIDHRL"/>
<dbReference type="PANTHER" id="PTHR42698:SF1">
    <property type="entry name" value="GTPASE ERA, MITOCHONDRIAL"/>
    <property type="match status" value="1"/>
</dbReference>
<dbReference type="NCBIfam" id="TIGR00231">
    <property type="entry name" value="small_GTP"/>
    <property type="match status" value="1"/>
</dbReference>
<protein>
    <submittedName>
        <fullName evidence="5">GTP-binding protein ERG</fullName>
    </submittedName>
</protein>
<dbReference type="InterPro" id="IPR005225">
    <property type="entry name" value="Small_GTP-bd"/>
</dbReference>
<evidence type="ECO:0000256" key="1">
    <source>
        <dbReference type="ARBA" id="ARBA00007921"/>
    </source>
</evidence>
<dbReference type="GO" id="GO:0019843">
    <property type="term" value="F:rRNA binding"/>
    <property type="evidence" value="ECO:0007669"/>
    <property type="project" value="TreeGrafter"/>
</dbReference>
<dbReference type="OrthoDB" id="8954335at2759"/>
<dbReference type="AlphaFoldDB" id="A0A5J4YWH8"/>
<dbReference type="GO" id="GO:0005525">
    <property type="term" value="F:GTP binding"/>
    <property type="evidence" value="ECO:0007669"/>
    <property type="project" value="UniProtKB-KW"/>
</dbReference>
<evidence type="ECO:0000256" key="2">
    <source>
        <dbReference type="ARBA" id="ARBA00022741"/>
    </source>
</evidence>
<dbReference type="Pfam" id="PF01926">
    <property type="entry name" value="MMR_HSR1"/>
    <property type="match status" value="1"/>
</dbReference>
<name>A0A5J4YWH8_PORPP</name>
<dbReference type="GO" id="GO:0043024">
    <property type="term" value="F:ribosomal small subunit binding"/>
    <property type="evidence" value="ECO:0007669"/>
    <property type="project" value="TreeGrafter"/>
</dbReference>
<dbReference type="GO" id="GO:0000028">
    <property type="term" value="P:ribosomal small subunit assembly"/>
    <property type="evidence" value="ECO:0007669"/>
    <property type="project" value="TreeGrafter"/>
</dbReference>